<comment type="caution">
    <text evidence="1">The sequence shown here is derived from an EMBL/GenBank/DDBJ whole genome shotgun (WGS) entry which is preliminary data.</text>
</comment>
<reference evidence="1 2" key="1">
    <citation type="journal article" date="2020" name="Nat. Food">
        <title>A phased Vanilla planifolia genome enables genetic improvement of flavour and production.</title>
        <authorList>
            <person name="Hasing T."/>
            <person name="Tang H."/>
            <person name="Brym M."/>
            <person name="Khazi F."/>
            <person name="Huang T."/>
            <person name="Chambers A.H."/>
        </authorList>
    </citation>
    <scope>NUCLEOTIDE SEQUENCE [LARGE SCALE GENOMIC DNA]</scope>
    <source>
        <tissue evidence="1">Leaf</tissue>
    </source>
</reference>
<dbReference type="AlphaFoldDB" id="A0A835VDB1"/>
<gene>
    <name evidence="1" type="ORF">HPP92_001170</name>
</gene>
<evidence type="ECO:0000313" key="1">
    <source>
        <dbReference type="EMBL" id="KAG0496479.1"/>
    </source>
</evidence>
<dbReference type="EMBL" id="JADCNL010000001">
    <property type="protein sequence ID" value="KAG0496479.1"/>
    <property type="molecule type" value="Genomic_DNA"/>
</dbReference>
<dbReference type="OrthoDB" id="270970at2759"/>
<dbReference type="Proteomes" id="UP000636800">
    <property type="component" value="Chromosome 1"/>
</dbReference>
<protein>
    <submittedName>
        <fullName evidence="1">Uncharacterized protein</fullName>
    </submittedName>
</protein>
<organism evidence="1 2">
    <name type="scientific">Vanilla planifolia</name>
    <name type="common">Vanilla</name>
    <dbReference type="NCBI Taxonomy" id="51239"/>
    <lineage>
        <taxon>Eukaryota</taxon>
        <taxon>Viridiplantae</taxon>
        <taxon>Streptophyta</taxon>
        <taxon>Embryophyta</taxon>
        <taxon>Tracheophyta</taxon>
        <taxon>Spermatophyta</taxon>
        <taxon>Magnoliopsida</taxon>
        <taxon>Liliopsida</taxon>
        <taxon>Asparagales</taxon>
        <taxon>Orchidaceae</taxon>
        <taxon>Vanilloideae</taxon>
        <taxon>Vanilleae</taxon>
        <taxon>Vanilla</taxon>
    </lineage>
</organism>
<name>A0A835VDB1_VANPL</name>
<sequence>MTWNCCTSLLASGQLHTKASGHSSAMPFNDIYLYLKIRLTLFETLQEQPQLFLLHGTQTSSTSSLKNHIFSIPRQLWTHHVLPDLLYRGNASCNETLYVICCRHRRTQPPSSLPTAADSTFSSSDAQEAFMKELMGLTKDQRLAPKIHRKEFRLLNHWESGVSEPLTNGHD</sequence>
<accession>A0A835VDB1</accession>
<evidence type="ECO:0000313" key="2">
    <source>
        <dbReference type="Proteomes" id="UP000636800"/>
    </source>
</evidence>
<proteinExistence type="predicted"/>
<keyword evidence="2" id="KW-1185">Reference proteome</keyword>